<reference evidence="2 3" key="1">
    <citation type="journal article" date="2012" name="BMC Genomics">
        <title>Genome of Epinotia aporema granulovirus (EpapGV), a polyorganotropic fast killing betabaculovirus with a novel thymidylate kinase gene.</title>
        <authorList>
            <person name="Ferrelli M.L."/>
            <person name="Salvador R."/>
            <person name="Biedma M.E."/>
            <person name="Berretta M.F."/>
            <person name="Haase S."/>
            <person name="Sciocco-Cap A."/>
            <person name="Ghiringhelli P.D."/>
            <person name="Romanowski V."/>
        </authorList>
    </citation>
    <scope>NUCLEOTIDE SEQUENCE [LARGE SCALE GENOMIC DNA]</scope>
</reference>
<evidence type="ECO:0000313" key="2">
    <source>
        <dbReference type="EMBL" id="AER41543.1"/>
    </source>
</evidence>
<dbReference type="RefSeq" id="YP_006908625.1">
    <property type="nucleotide sequence ID" value="NC_018875.1"/>
</dbReference>
<dbReference type="EMBL" id="JN408834">
    <property type="protein sequence ID" value="AER41543.1"/>
    <property type="molecule type" value="Genomic_DNA"/>
</dbReference>
<dbReference type="Proteomes" id="UP000201571">
    <property type="component" value="Segment"/>
</dbReference>
<protein>
    <submittedName>
        <fullName evidence="2">Uncharacterized protein</fullName>
    </submittedName>
</protein>
<organism evidence="2 3">
    <name type="scientific">Epinotia aporema granulovirus</name>
    <dbReference type="NCBI Taxonomy" id="166056"/>
    <lineage>
        <taxon>Viruses</taxon>
        <taxon>Viruses incertae sedis</taxon>
        <taxon>Naldaviricetes</taxon>
        <taxon>Lefavirales</taxon>
        <taxon>Baculoviridae</taxon>
        <taxon>Betabaculovirus</taxon>
        <taxon>Betabaculovirus epaporemae</taxon>
    </lineage>
</organism>
<feature type="transmembrane region" description="Helical" evidence="1">
    <location>
        <begin position="37"/>
        <end position="55"/>
    </location>
</feature>
<sequence>MGVCCDSCFDHITTINGDYDDDEDPPRKRCCCCCIKSVFVCILLTCITLFGYYCYQNKDVLKVMYNKNTI</sequence>
<keyword evidence="1" id="KW-1133">Transmembrane helix</keyword>
<keyword evidence="3" id="KW-1185">Reference proteome</keyword>
<keyword evidence="1" id="KW-0472">Membrane</keyword>
<name>K4EQF6_9BBAC</name>
<proteinExistence type="predicted"/>
<accession>K4EQF6</accession>
<keyword evidence="1" id="KW-0812">Transmembrane</keyword>
<evidence type="ECO:0000256" key="1">
    <source>
        <dbReference type="SAM" id="Phobius"/>
    </source>
</evidence>
<evidence type="ECO:0000313" key="3">
    <source>
        <dbReference type="Proteomes" id="UP000201571"/>
    </source>
</evidence>
<dbReference type="GeneID" id="13842640"/>
<dbReference type="KEGG" id="vg:13842640"/>